<sequence>MTQYVIATSNEGKIRDFNQILSDDEVIPIGDLLENFTVEETGETFEDNAKLKSKAGAEALNQIVIADDSGLEVEALNGEPGVYSARYAGVDATDEQNNKKLMNALSELEDPSNNRKACFVCVMSVTYPAGETKTFRGELQGTISTNAFGNEGFGYDPLFIPEGYSKTLAELGAEEKAKISHRKKAMELLIEDLKTNGHKE</sequence>
<feature type="active site" description="Proton acceptor" evidence="10">
    <location>
        <position position="68"/>
    </location>
</feature>
<evidence type="ECO:0000313" key="13">
    <source>
        <dbReference type="Proteomes" id="UP000277108"/>
    </source>
</evidence>
<evidence type="ECO:0000256" key="1">
    <source>
        <dbReference type="ARBA" id="ARBA00008023"/>
    </source>
</evidence>
<evidence type="ECO:0000256" key="2">
    <source>
        <dbReference type="ARBA" id="ARBA00011738"/>
    </source>
</evidence>
<proteinExistence type="inferred from homology"/>
<dbReference type="InterPro" id="IPR020922">
    <property type="entry name" value="dITP/XTP_pyrophosphatase"/>
</dbReference>
<evidence type="ECO:0000256" key="3">
    <source>
        <dbReference type="ARBA" id="ARBA00022723"/>
    </source>
</evidence>
<evidence type="ECO:0000256" key="8">
    <source>
        <dbReference type="ARBA" id="ARBA00051875"/>
    </source>
</evidence>
<comment type="similarity">
    <text evidence="1 10 11">Belongs to the HAM1 NTPase family.</text>
</comment>
<evidence type="ECO:0000256" key="9">
    <source>
        <dbReference type="ARBA" id="ARBA00052017"/>
    </source>
</evidence>
<protein>
    <recommendedName>
        <fullName evidence="10">dITP/XTP pyrophosphatase</fullName>
        <ecNumber evidence="10">3.6.1.66</ecNumber>
    </recommendedName>
    <alternativeName>
        <fullName evidence="10">Non-canonical purine NTP pyrophosphatase</fullName>
    </alternativeName>
    <alternativeName>
        <fullName evidence="10">Non-standard purine NTP pyrophosphatase</fullName>
    </alternativeName>
    <alternativeName>
        <fullName evidence="10">Nucleoside-triphosphate diphosphatase</fullName>
    </alternativeName>
    <alternativeName>
        <fullName evidence="10">Nucleoside-triphosphate pyrophosphatase</fullName>
        <shortName evidence="10">NTPase</shortName>
    </alternativeName>
</protein>
<reference evidence="12 13" key="1">
    <citation type="submission" date="2018-11" db="EMBL/GenBank/DDBJ databases">
        <title>Genomic Encyclopedia of Type Strains, Phase IV (KMG-IV): sequencing the most valuable type-strain genomes for metagenomic binning, comparative biology and taxonomic classification.</title>
        <authorList>
            <person name="Goeker M."/>
        </authorList>
    </citation>
    <scope>NUCLEOTIDE SEQUENCE [LARGE SCALE GENOMIC DNA]</scope>
    <source>
        <strain evidence="12 13">DSM 29158</strain>
    </source>
</reference>
<evidence type="ECO:0000256" key="6">
    <source>
        <dbReference type="ARBA" id="ARBA00022842"/>
    </source>
</evidence>
<dbReference type="GO" id="GO:0035870">
    <property type="term" value="F:dITP diphosphatase activity"/>
    <property type="evidence" value="ECO:0007669"/>
    <property type="project" value="UniProtKB-UniRule"/>
</dbReference>
<evidence type="ECO:0000256" key="7">
    <source>
        <dbReference type="ARBA" id="ARBA00023080"/>
    </source>
</evidence>
<dbReference type="Pfam" id="PF01725">
    <property type="entry name" value="Ham1p_like"/>
    <property type="match status" value="1"/>
</dbReference>
<dbReference type="FunFam" id="3.90.950.10:FF:000001">
    <property type="entry name" value="dITP/XTP pyrophosphatase"/>
    <property type="match status" value="1"/>
</dbReference>
<dbReference type="GO" id="GO:0036222">
    <property type="term" value="F:XTP diphosphatase activity"/>
    <property type="evidence" value="ECO:0007669"/>
    <property type="project" value="UniProtKB-UniRule"/>
</dbReference>
<dbReference type="PANTHER" id="PTHR11067">
    <property type="entry name" value="INOSINE TRIPHOSPHATE PYROPHOSPHATASE/HAM1 PROTEIN"/>
    <property type="match status" value="1"/>
</dbReference>
<dbReference type="PANTHER" id="PTHR11067:SF9">
    <property type="entry name" value="INOSINE TRIPHOSPHATE PYROPHOSPHATASE"/>
    <property type="match status" value="1"/>
</dbReference>
<dbReference type="NCBIfam" id="NF011397">
    <property type="entry name" value="PRK14822.1"/>
    <property type="match status" value="1"/>
</dbReference>
<dbReference type="SUPFAM" id="SSF52972">
    <property type="entry name" value="ITPase-like"/>
    <property type="match status" value="1"/>
</dbReference>
<dbReference type="RefSeq" id="WP_123807322.1">
    <property type="nucleotide sequence ID" value="NZ_RKRK01000002.1"/>
</dbReference>
<accession>A0A3N5BMG3</accession>
<comment type="catalytic activity">
    <reaction evidence="9 10">
        <text>XTP + H2O = XMP + diphosphate + H(+)</text>
        <dbReference type="Rhea" id="RHEA:28610"/>
        <dbReference type="ChEBI" id="CHEBI:15377"/>
        <dbReference type="ChEBI" id="CHEBI:15378"/>
        <dbReference type="ChEBI" id="CHEBI:33019"/>
        <dbReference type="ChEBI" id="CHEBI:57464"/>
        <dbReference type="ChEBI" id="CHEBI:61314"/>
        <dbReference type="EC" id="3.6.1.66"/>
    </reaction>
</comment>
<keyword evidence="5 10" id="KW-0378">Hydrolase</keyword>
<keyword evidence="3 10" id="KW-0479">Metal-binding</keyword>
<comment type="subunit">
    <text evidence="2 10">Homodimer.</text>
</comment>
<dbReference type="GO" id="GO:0000166">
    <property type="term" value="F:nucleotide binding"/>
    <property type="evidence" value="ECO:0007669"/>
    <property type="project" value="UniProtKB-KW"/>
</dbReference>
<comment type="function">
    <text evidence="10">Pyrophosphatase that catalyzes the hydrolysis of nucleoside triphosphates to their monophosphate derivatives, with a high preference for the non-canonical purine nucleotides XTP (xanthosine triphosphate), dITP (deoxyinosine triphosphate) and ITP. Seems to function as a house-cleaning enzyme that removes non-canonical purine nucleotides from the nucleotide pool, thus preventing their incorporation into DNA/RNA and avoiding chromosomal lesions.</text>
</comment>
<comment type="caution">
    <text evidence="12">The sequence shown here is derived from an EMBL/GenBank/DDBJ whole genome shotgun (WGS) entry which is preliminary data.</text>
</comment>
<dbReference type="GO" id="GO:0036220">
    <property type="term" value="F:ITP diphosphatase activity"/>
    <property type="evidence" value="ECO:0007669"/>
    <property type="project" value="UniProtKB-UniRule"/>
</dbReference>
<dbReference type="HAMAP" id="MF_01405">
    <property type="entry name" value="Non_canon_purine_NTPase"/>
    <property type="match status" value="1"/>
</dbReference>
<evidence type="ECO:0000256" key="11">
    <source>
        <dbReference type="RuleBase" id="RU003781"/>
    </source>
</evidence>
<organism evidence="12 13">
    <name type="scientific">Abyssicoccus albus</name>
    <dbReference type="NCBI Taxonomy" id="1817405"/>
    <lineage>
        <taxon>Bacteria</taxon>
        <taxon>Bacillati</taxon>
        <taxon>Bacillota</taxon>
        <taxon>Bacilli</taxon>
        <taxon>Bacillales</taxon>
        <taxon>Abyssicoccaceae</taxon>
    </lineage>
</organism>
<dbReference type="CDD" id="cd00515">
    <property type="entry name" value="HAM1"/>
    <property type="match status" value="1"/>
</dbReference>
<dbReference type="GO" id="GO:0009146">
    <property type="term" value="P:purine nucleoside triphosphate catabolic process"/>
    <property type="evidence" value="ECO:0007669"/>
    <property type="project" value="UniProtKB-UniRule"/>
</dbReference>
<dbReference type="OrthoDB" id="9807456at2"/>
<feature type="binding site" evidence="10">
    <location>
        <begin position="153"/>
        <end position="156"/>
    </location>
    <ligand>
        <name>substrate</name>
    </ligand>
</feature>
<name>A0A3N5BMG3_9BACL</name>
<feature type="binding site" evidence="10">
    <location>
        <begin position="8"/>
        <end position="13"/>
    </location>
    <ligand>
        <name>substrate</name>
    </ligand>
</feature>
<feature type="binding site" evidence="10">
    <location>
        <position position="39"/>
    </location>
    <ligand>
        <name>Mg(2+)</name>
        <dbReference type="ChEBI" id="CHEBI:18420"/>
    </ligand>
</feature>
<feature type="binding site" evidence="10">
    <location>
        <position position="68"/>
    </location>
    <ligand>
        <name>Mg(2+)</name>
        <dbReference type="ChEBI" id="CHEBI:18420"/>
    </ligand>
</feature>
<evidence type="ECO:0000313" key="12">
    <source>
        <dbReference type="EMBL" id="RPF57759.1"/>
    </source>
</evidence>
<dbReference type="EC" id="3.6.1.66" evidence="10"/>
<dbReference type="Proteomes" id="UP000277108">
    <property type="component" value="Unassembled WGS sequence"/>
</dbReference>
<comment type="catalytic activity">
    <reaction evidence="10">
        <text>ITP + H2O = IMP + diphosphate + H(+)</text>
        <dbReference type="Rhea" id="RHEA:29399"/>
        <dbReference type="ChEBI" id="CHEBI:15377"/>
        <dbReference type="ChEBI" id="CHEBI:15378"/>
        <dbReference type="ChEBI" id="CHEBI:33019"/>
        <dbReference type="ChEBI" id="CHEBI:58053"/>
        <dbReference type="ChEBI" id="CHEBI:61402"/>
        <dbReference type="EC" id="3.6.1.66"/>
    </reaction>
</comment>
<keyword evidence="6 10" id="KW-0460">Magnesium</keyword>
<dbReference type="Gene3D" id="3.90.950.10">
    <property type="match status" value="1"/>
</dbReference>
<keyword evidence="4 10" id="KW-0547">Nucleotide-binding</keyword>
<dbReference type="GO" id="GO:0046872">
    <property type="term" value="F:metal ion binding"/>
    <property type="evidence" value="ECO:0007669"/>
    <property type="project" value="UniProtKB-KW"/>
</dbReference>
<evidence type="ECO:0000256" key="4">
    <source>
        <dbReference type="ARBA" id="ARBA00022741"/>
    </source>
</evidence>
<dbReference type="GO" id="GO:0017111">
    <property type="term" value="F:ribonucleoside triphosphate phosphatase activity"/>
    <property type="evidence" value="ECO:0007669"/>
    <property type="project" value="InterPro"/>
</dbReference>
<feature type="binding site" evidence="10">
    <location>
        <position position="176"/>
    </location>
    <ligand>
        <name>substrate</name>
    </ligand>
</feature>
<keyword evidence="13" id="KW-1185">Reference proteome</keyword>
<gene>
    <name evidence="12" type="ORF">EDD62_0392</name>
</gene>
<dbReference type="GO" id="GO:0009117">
    <property type="term" value="P:nucleotide metabolic process"/>
    <property type="evidence" value="ECO:0007669"/>
    <property type="project" value="UniProtKB-KW"/>
</dbReference>
<dbReference type="AlphaFoldDB" id="A0A3N5BMG3"/>
<evidence type="ECO:0000256" key="10">
    <source>
        <dbReference type="HAMAP-Rule" id="MF_01405"/>
    </source>
</evidence>
<feature type="binding site" evidence="10">
    <location>
        <begin position="181"/>
        <end position="182"/>
    </location>
    <ligand>
        <name>substrate</name>
    </ligand>
</feature>
<dbReference type="NCBIfam" id="TIGR00042">
    <property type="entry name" value="RdgB/HAM1 family non-canonical purine NTP pyrophosphatase"/>
    <property type="match status" value="1"/>
</dbReference>
<dbReference type="InterPro" id="IPR002637">
    <property type="entry name" value="RdgB/HAM1"/>
</dbReference>
<dbReference type="EMBL" id="RKRK01000002">
    <property type="protein sequence ID" value="RPF57759.1"/>
    <property type="molecule type" value="Genomic_DNA"/>
</dbReference>
<feature type="binding site" evidence="10">
    <location>
        <position position="69"/>
    </location>
    <ligand>
        <name>substrate</name>
    </ligand>
</feature>
<dbReference type="InterPro" id="IPR029001">
    <property type="entry name" value="ITPase-like_fam"/>
</dbReference>
<keyword evidence="7 10" id="KW-0546">Nucleotide metabolism</keyword>
<dbReference type="GO" id="GO:0005829">
    <property type="term" value="C:cytosol"/>
    <property type="evidence" value="ECO:0007669"/>
    <property type="project" value="TreeGrafter"/>
</dbReference>
<comment type="cofactor">
    <cofactor evidence="10">
        <name>Mg(2+)</name>
        <dbReference type="ChEBI" id="CHEBI:18420"/>
    </cofactor>
    <text evidence="10">Binds 1 Mg(2+) ion per subunit.</text>
</comment>
<evidence type="ECO:0000256" key="5">
    <source>
        <dbReference type="ARBA" id="ARBA00022801"/>
    </source>
</evidence>
<comment type="catalytic activity">
    <reaction evidence="8 10">
        <text>dITP + H2O = dIMP + diphosphate + H(+)</text>
        <dbReference type="Rhea" id="RHEA:28342"/>
        <dbReference type="ChEBI" id="CHEBI:15377"/>
        <dbReference type="ChEBI" id="CHEBI:15378"/>
        <dbReference type="ChEBI" id="CHEBI:33019"/>
        <dbReference type="ChEBI" id="CHEBI:61194"/>
        <dbReference type="ChEBI" id="CHEBI:61382"/>
        <dbReference type="EC" id="3.6.1.66"/>
    </reaction>
</comment>